<keyword evidence="7" id="KW-0869">Chloride channel</keyword>
<dbReference type="PRINTS" id="PR00762">
    <property type="entry name" value="CLCHANNEL"/>
</dbReference>
<dbReference type="Pfam" id="PF00654">
    <property type="entry name" value="Voltage_CLC"/>
    <property type="match status" value="1"/>
</dbReference>
<dbReference type="CDD" id="cd01034">
    <property type="entry name" value="EriC_like"/>
    <property type="match status" value="1"/>
</dbReference>
<sequence>MDRSFLSQKIKNSVSIDDILYWTAAIVLGGVAVLYAKLFMLAEHFAFNLLKEYGWYFGATVPVLFAISWWIVYKFAPEAGGSGIPQVMCALQCEEEKNFPYKAKALVKIRTAMVKIISSLVGVVGGAAVGREGPTIQIGAALFFRVRDLAMKVSGKTFGADVWMITGSAAGVAAAFNTPLGGLVFAIEELAKSHFNRFKSSLLVAVILAGLSSQVFQGSYLYLGIPKVNPFDFKLMPWVILIGILCGSLSTLFAEILFKLTTFRSKVTSVSKHLVLSVIGGLLVVCLAMYVHPMAFGGGKEAITSLLFETSDESSWTLALVRFVSPLISYFSVGAGGIFAPSLAAGGTIGSLFSSFVLPHNHNLVVLLGMIAFLTGVTRAPFTSFVLVLEMTDRHSAIFPMMLVAVIAQATAHLINPISFYERVTENWHHKVSPQS</sequence>
<keyword evidence="8" id="KW-0868">Chloride</keyword>
<dbReference type="EMBL" id="CP139487">
    <property type="protein sequence ID" value="WPU65190.1"/>
    <property type="molecule type" value="Genomic_DNA"/>
</dbReference>
<keyword evidence="6 10" id="KW-0472">Membrane</keyword>
<keyword evidence="9" id="KW-0407">Ion channel</keyword>
<reference evidence="11 12" key="1">
    <citation type="submission" date="2023-11" db="EMBL/GenBank/DDBJ databases">
        <title>Peredibacter starrii A3.12.</title>
        <authorList>
            <person name="Mitchell R.J."/>
        </authorList>
    </citation>
    <scope>NUCLEOTIDE SEQUENCE [LARGE SCALE GENOMIC DNA]</scope>
    <source>
        <strain evidence="11 12">A3.12</strain>
    </source>
</reference>
<dbReference type="GO" id="GO:0005254">
    <property type="term" value="F:chloride channel activity"/>
    <property type="evidence" value="ECO:0007669"/>
    <property type="project" value="UniProtKB-KW"/>
</dbReference>
<protein>
    <submittedName>
        <fullName evidence="11">Chloride channel protein</fullName>
    </submittedName>
</protein>
<evidence type="ECO:0000256" key="3">
    <source>
        <dbReference type="ARBA" id="ARBA00022692"/>
    </source>
</evidence>
<evidence type="ECO:0000256" key="7">
    <source>
        <dbReference type="ARBA" id="ARBA00023173"/>
    </source>
</evidence>
<dbReference type="InterPro" id="IPR001807">
    <property type="entry name" value="ClC"/>
</dbReference>
<evidence type="ECO:0000313" key="12">
    <source>
        <dbReference type="Proteomes" id="UP001324634"/>
    </source>
</evidence>
<dbReference type="KEGG" id="psti:SOO65_00310"/>
<dbReference type="InterPro" id="IPR014743">
    <property type="entry name" value="Cl-channel_core"/>
</dbReference>
<dbReference type="AlphaFoldDB" id="A0AAX4HQ29"/>
<comment type="subcellular location">
    <subcellularLocation>
        <location evidence="1">Membrane</location>
        <topology evidence="1">Multi-pass membrane protein</topology>
    </subcellularLocation>
</comment>
<evidence type="ECO:0000256" key="9">
    <source>
        <dbReference type="ARBA" id="ARBA00023303"/>
    </source>
</evidence>
<keyword evidence="5" id="KW-0406">Ion transport</keyword>
<keyword evidence="12" id="KW-1185">Reference proteome</keyword>
<dbReference type="RefSeq" id="WP_321395309.1">
    <property type="nucleotide sequence ID" value="NZ_CP139487.1"/>
</dbReference>
<dbReference type="InterPro" id="IPR050368">
    <property type="entry name" value="ClC-type_chloride_channel"/>
</dbReference>
<proteinExistence type="predicted"/>
<feature type="transmembrane region" description="Helical" evidence="10">
    <location>
        <begin position="202"/>
        <end position="223"/>
    </location>
</feature>
<gene>
    <name evidence="11" type="ORF">SOO65_00310</name>
</gene>
<evidence type="ECO:0000256" key="1">
    <source>
        <dbReference type="ARBA" id="ARBA00004141"/>
    </source>
</evidence>
<organism evidence="11 12">
    <name type="scientific">Peredibacter starrii</name>
    <dbReference type="NCBI Taxonomy" id="28202"/>
    <lineage>
        <taxon>Bacteria</taxon>
        <taxon>Pseudomonadati</taxon>
        <taxon>Bdellovibrionota</taxon>
        <taxon>Bacteriovoracia</taxon>
        <taxon>Bacteriovoracales</taxon>
        <taxon>Bacteriovoracaceae</taxon>
        <taxon>Peredibacter</taxon>
    </lineage>
</organism>
<evidence type="ECO:0000256" key="10">
    <source>
        <dbReference type="SAM" id="Phobius"/>
    </source>
</evidence>
<name>A0AAX4HQ29_9BACT</name>
<feature type="transmembrane region" description="Helical" evidence="10">
    <location>
        <begin position="235"/>
        <end position="258"/>
    </location>
</feature>
<evidence type="ECO:0000256" key="8">
    <source>
        <dbReference type="ARBA" id="ARBA00023214"/>
    </source>
</evidence>
<feature type="transmembrane region" description="Helical" evidence="10">
    <location>
        <begin position="395"/>
        <end position="415"/>
    </location>
</feature>
<feature type="transmembrane region" description="Helical" evidence="10">
    <location>
        <begin position="327"/>
        <end position="353"/>
    </location>
</feature>
<evidence type="ECO:0000256" key="2">
    <source>
        <dbReference type="ARBA" id="ARBA00022448"/>
    </source>
</evidence>
<keyword evidence="2" id="KW-0813">Transport</keyword>
<evidence type="ECO:0000256" key="5">
    <source>
        <dbReference type="ARBA" id="ARBA00023065"/>
    </source>
</evidence>
<feature type="transmembrane region" description="Helical" evidence="10">
    <location>
        <begin position="270"/>
        <end position="291"/>
    </location>
</feature>
<accession>A0AAX4HQ29</accession>
<dbReference type="SUPFAM" id="SSF81340">
    <property type="entry name" value="Clc chloride channel"/>
    <property type="match status" value="1"/>
</dbReference>
<keyword evidence="3 10" id="KW-0812">Transmembrane</keyword>
<dbReference type="Proteomes" id="UP001324634">
    <property type="component" value="Chromosome"/>
</dbReference>
<dbReference type="Gene3D" id="1.10.3080.10">
    <property type="entry name" value="Clc chloride channel"/>
    <property type="match status" value="1"/>
</dbReference>
<dbReference type="PANTHER" id="PTHR43427">
    <property type="entry name" value="CHLORIDE CHANNEL PROTEIN CLC-E"/>
    <property type="match status" value="1"/>
</dbReference>
<feature type="transmembrane region" description="Helical" evidence="10">
    <location>
        <begin position="365"/>
        <end position="389"/>
    </location>
</feature>
<evidence type="ECO:0000256" key="6">
    <source>
        <dbReference type="ARBA" id="ARBA00023136"/>
    </source>
</evidence>
<feature type="transmembrane region" description="Helical" evidence="10">
    <location>
        <begin position="53"/>
        <end position="72"/>
    </location>
</feature>
<dbReference type="GO" id="GO:0034707">
    <property type="term" value="C:chloride channel complex"/>
    <property type="evidence" value="ECO:0007669"/>
    <property type="project" value="UniProtKB-KW"/>
</dbReference>
<evidence type="ECO:0000313" key="11">
    <source>
        <dbReference type="EMBL" id="WPU65190.1"/>
    </source>
</evidence>
<evidence type="ECO:0000256" key="4">
    <source>
        <dbReference type="ARBA" id="ARBA00022989"/>
    </source>
</evidence>
<feature type="transmembrane region" description="Helical" evidence="10">
    <location>
        <begin position="20"/>
        <end position="41"/>
    </location>
</feature>
<keyword evidence="4 10" id="KW-1133">Transmembrane helix</keyword>
<dbReference type="PANTHER" id="PTHR43427:SF6">
    <property type="entry name" value="CHLORIDE CHANNEL PROTEIN CLC-E"/>
    <property type="match status" value="1"/>
</dbReference>